<dbReference type="AlphaFoldDB" id="A0A2U2XER3"/>
<protein>
    <recommendedName>
        <fullName evidence="3">SatD family (SatD)</fullName>
    </recommendedName>
</protein>
<dbReference type="Proteomes" id="UP000245370">
    <property type="component" value="Unassembled WGS sequence"/>
</dbReference>
<evidence type="ECO:0000313" key="1">
    <source>
        <dbReference type="EMBL" id="PWH86284.1"/>
    </source>
</evidence>
<evidence type="ECO:0008006" key="3">
    <source>
        <dbReference type="Google" id="ProtNLM"/>
    </source>
</evidence>
<reference evidence="1 2" key="1">
    <citation type="submission" date="2018-05" db="EMBL/GenBank/DDBJ databases">
        <title>Brumimicrobium oceani sp. nov., isolated from coastal sediment.</title>
        <authorList>
            <person name="Kou Y."/>
        </authorList>
    </citation>
    <scope>NUCLEOTIDE SEQUENCE [LARGE SCALE GENOMIC DNA]</scope>
    <source>
        <strain evidence="1 2">C305</strain>
    </source>
</reference>
<reference evidence="1 2" key="2">
    <citation type="submission" date="2018-05" db="EMBL/GenBank/DDBJ databases">
        <authorList>
            <person name="Lanie J.A."/>
            <person name="Ng W.-L."/>
            <person name="Kazmierczak K.M."/>
            <person name="Andrzejewski T.M."/>
            <person name="Davidsen T.M."/>
            <person name="Wayne K.J."/>
            <person name="Tettelin H."/>
            <person name="Glass J.I."/>
            <person name="Rusch D."/>
            <person name="Podicherti R."/>
            <person name="Tsui H.-C.T."/>
            <person name="Winkler M.E."/>
        </authorList>
    </citation>
    <scope>NUCLEOTIDE SEQUENCE [LARGE SCALE GENOMIC DNA]</scope>
    <source>
        <strain evidence="1 2">C305</strain>
    </source>
</reference>
<keyword evidence="2" id="KW-1185">Reference proteome</keyword>
<dbReference type="OrthoDB" id="3197351at2"/>
<dbReference type="EMBL" id="QFRJ01000002">
    <property type="protein sequence ID" value="PWH86284.1"/>
    <property type="molecule type" value="Genomic_DNA"/>
</dbReference>
<gene>
    <name evidence="1" type="ORF">DIT68_03330</name>
</gene>
<proteinExistence type="predicted"/>
<sequence length="212" mass="24958">MNYPILMADIVESRKKDSTLLMSNFKTLVDKINNQWKNQLTSPLTITLGDEFQGIINTMGNAIEIIFQIEEEIIQNEWGFKLRFVLNYGEIETPINKKNAYEMLGDGLTESREKLNQSKSNKNRFIIMLNNNLKAQQILSDLFLIYQFYIDSWKINDYYIVKEFLLNKSYQEVAEALNLNVSSAWRRYKSLNIEEYTTCKRLFTNFNTVLNV</sequence>
<name>A0A2U2XER3_9FLAO</name>
<accession>A0A2U2XER3</accession>
<dbReference type="Pfam" id="PF16264">
    <property type="entry name" value="SatD"/>
    <property type="match status" value="1"/>
</dbReference>
<dbReference type="InterPro" id="IPR032580">
    <property type="entry name" value="SatD"/>
</dbReference>
<evidence type="ECO:0000313" key="2">
    <source>
        <dbReference type="Proteomes" id="UP000245370"/>
    </source>
</evidence>
<organism evidence="1 2">
    <name type="scientific">Brumimicrobium oceani</name>
    <dbReference type="NCBI Taxonomy" id="2100725"/>
    <lineage>
        <taxon>Bacteria</taxon>
        <taxon>Pseudomonadati</taxon>
        <taxon>Bacteroidota</taxon>
        <taxon>Flavobacteriia</taxon>
        <taxon>Flavobacteriales</taxon>
        <taxon>Crocinitomicaceae</taxon>
        <taxon>Brumimicrobium</taxon>
    </lineage>
</organism>
<comment type="caution">
    <text evidence="1">The sequence shown here is derived from an EMBL/GenBank/DDBJ whole genome shotgun (WGS) entry which is preliminary data.</text>
</comment>
<dbReference type="RefSeq" id="WP_109358395.1">
    <property type="nucleotide sequence ID" value="NZ_QFRJ01000002.1"/>
</dbReference>